<dbReference type="Pfam" id="PF00153">
    <property type="entry name" value="Mito_carr"/>
    <property type="match status" value="3"/>
</dbReference>
<feature type="repeat" description="Solcar" evidence="9">
    <location>
        <begin position="224"/>
        <end position="315"/>
    </location>
</feature>
<evidence type="ECO:0000313" key="12">
    <source>
        <dbReference type="Proteomes" id="UP001360560"/>
    </source>
</evidence>
<keyword evidence="3 9" id="KW-0812">Transmembrane</keyword>
<evidence type="ECO:0000256" key="4">
    <source>
        <dbReference type="ARBA" id="ARBA00022737"/>
    </source>
</evidence>
<name>A0AAV5QDM4_9ASCO</name>
<keyword evidence="6" id="KW-1133">Transmembrane helix</keyword>
<organism evidence="11 12">
    <name type="scientific">Saccharomycopsis crataegensis</name>
    <dbReference type="NCBI Taxonomy" id="43959"/>
    <lineage>
        <taxon>Eukaryota</taxon>
        <taxon>Fungi</taxon>
        <taxon>Dikarya</taxon>
        <taxon>Ascomycota</taxon>
        <taxon>Saccharomycotina</taxon>
        <taxon>Saccharomycetes</taxon>
        <taxon>Saccharomycopsidaceae</taxon>
        <taxon>Saccharomycopsis</taxon>
    </lineage>
</organism>
<evidence type="ECO:0000256" key="3">
    <source>
        <dbReference type="ARBA" id="ARBA00022692"/>
    </source>
</evidence>
<keyword evidence="5" id="KW-0999">Mitochondrion inner membrane</keyword>
<dbReference type="Gene3D" id="1.50.40.10">
    <property type="entry name" value="Mitochondrial carrier domain"/>
    <property type="match status" value="1"/>
</dbReference>
<evidence type="ECO:0000256" key="7">
    <source>
        <dbReference type="ARBA" id="ARBA00023128"/>
    </source>
</evidence>
<evidence type="ECO:0000256" key="6">
    <source>
        <dbReference type="ARBA" id="ARBA00022989"/>
    </source>
</evidence>
<comment type="similarity">
    <text evidence="10">Belongs to the mitochondrial carrier (TC 2.A.29) family.</text>
</comment>
<accession>A0AAV5QDM4</accession>
<dbReference type="AlphaFoldDB" id="A0AAV5QDM4"/>
<proteinExistence type="inferred from homology"/>
<keyword evidence="4" id="KW-0677">Repeat</keyword>
<dbReference type="SUPFAM" id="SSF103506">
    <property type="entry name" value="Mitochondrial carrier"/>
    <property type="match status" value="1"/>
</dbReference>
<protein>
    <submittedName>
        <fullName evidence="11">Mrx21 protein</fullName>
    </submittedName>
</protein>
<dbReference type="GO" id="GO:0005743">
    <property type="term" value="C:mitochondrial inner membrane"/>
    <property type="evidence" value="ECO:0007669"/>
    <property type="project" value="UniProtKB-SubCell"/>
</dbReference>
<evidence type="ECO:0000256" key="9">
    <source>
        <dbReference type="PROSITE-ProRule" id="PRU00282"/>
    </source>
</evidence>
<dbReference type="GO" id="GO:0055085">
    <property type="term" value="P:transmembrane transport"/>
    <property type="evidence" value="ECO:0007669"/>
    <property type="project" value="InterPro"/>
</dbReference>
<dbReference type="InterPro" id="IPR018108">
    <property type="entry name" value="MCP_transmembrane"/>
</dbReference>
<gene>
    <name evidence="11" type="ORF">DASC09_000720</name>
</gene>
<sequence>MSEIVVVAEENAKPFLKQDLTASFIAGGVSGAFSRTVVSPFERAKILFQVQGPGAGNYQGIFSTIYNMWKEEGAAGLFRGNGINCVRVFPYQAVQFVTFQYLKTEILTHHNDSTIDQLTTVERLGAGAIAGTISVLATYPMDLVRTRLSIQTAQNLAKLKQSKINLTVVKPPGFWQLFGKVYATEGGLLGLYRGFYPTTLGVAPYVAINFAVYEKMKDLWPDNTNPLMNLANGALAGGTAQTITYPFDLLRRRFQVLTMGNNELGFQYTSVWNALVTIGKKEGFKGYYKGLTANLFKVIPSMAVGWLTFETVKDAIVNY</sequence>
<dbReference type="InterPro" id="IPR002067">
    <property type="entry name" value="MCP"/>
</dbReference>
<dbReference type="GeneID" id="90070726"/>
<comment type="subcellular location">
    <subcellularLocation>
        <location evidence="1">Mitochondrion inner membrane</location>
        <topology evidence="1">Multi-pass membrane protein</topology>
    </subcellularLocation>
</comment>
<feature type="repeat" description="Solcar" evidence="9">
    <location>
        <begin position="18"/>
        <end position="105"/>
    </location>
</feature>
<evidence type="ECO:0000256" key="1">
    <source>
        <dbReference type="ARBA" id="ARBA00004448"/>
    </source>
</evidence>
<keyword evidence="7" id="KW-0496">Mitochondrion</keyword>
<evidence type="ECO:0000256" key="5">
    <source>
        <dbReference type="ARBA" id="ARBA00022792"/>
    </source>
</evidence>
<dbReference type="RefSeq" id="XP_064849747.1">
    <property type="nucleotide sequence ID" value="XM_064993675.1"/>
</dbReference>
<dbReference type="PANTHER" id="PTHR24089">
    <property type="entry name" value="SOLUTE CARRIER FAMILY 25"/>
    <property type="match status" value="1"/>
</dbReference>
<dbReference type="InterPro" id="IPR023395">
    <property type="entry name" value="MCP_dom_sf"/>
</dbReference>
<evidence type="ECO:0000256" key="8">
    <source>
        <dbReference type="ARBA" id="ARBA00023136"/>
    </source>
</evidence>
<keyword evidence="12" id="KW-1185">Reference proteome</keyword>
<keyword evidence="8 9" id="KW-0472">Membrane</keyword>
<dbReference type="PROSITE" id="PS50920">
    <property type="entry name" value="SOLCAR"/>
    <property type="match status" value="3"/>
</dbReference>
<evidence type="ECO:0000256" key="10">
    <source>
        <dbReference type="RuleBase" id="RU000488"/>
    </source>
</evidence>
<evidence type="ECO:0000256" key="2">
    <source>
        <dbReference type="ARBA" id="ARBA00022448"/>
    </source>
</evidence>
<keyword evidence="2 10" id="KW-0813">Transport</keyword>
<comment type="caution">
    <text evidence="11">The sequence shown here is derived from an EMBL/GenBank/DDBJ whole genome shotgun (WGS) entry which is preliminary data.</text>
</comment>
<dbReference type="EMBL" id="BTFZ01000001">
    <property type="protein sequence ID" value="GMM32747.1"/>
    <property type="molecule type" value="Genomic_DNA"/>
</dbReference>
<dbReference type="PRINTS" id="PR00926">
    <property type="entry name" value="MITOCARRIER"/>
</dbReference>
<feature type="repeat" description="Solcar" evidence="9">
    <location>
        <begin position="118"/>
        <end position="219"/>
    </location>
</feature>
<reference evidence="11 12" key="1">
    <citation type="journal article" date="2023" name="Elife">
        <title>Identification of key yeast species and microbe-microbe interactions impacting larval growth of Drosophila in the wild.</title>
        <authorList>
            <person name="Mure A."/>
            <person name="Sugiura Y."/>
            <person name="Maeda R."/>
            <person name="Honda K."/>
            <person name="Sakurai N."/>
            <person name="Takahashi Y."/>
            <person name="Watada M."/>
            <person name="Katoh T."/>
            <person name="Gotoh A."/>
            <person name="Gotoh Y."/>
            <person name="Taniguchi I."/>
            <person name="Nakamura K."/>
            <person name="Hayashi T."/>
            <person name="Katayama T."/>
            <person name="Uemura T."/>
            <person name="Hattori Y."/>
        </authorList>
    </citation>
    <scope>NUCLEOTIDE SEQUENCE [LARGE SCALE GENOMIC DNA]</scope>
    <source>
        <strain evidence="11 12">SC-9</strain>
    </source>
</reference>
<dbReference type="Proteomes" id="UP001360560">
    <property type="component" value="Unassembled WGS sequence"/>
</dbReference>
<evidence type="ECO:0000313" key="11">
    <source>
        <dbReference type="EMBL" id="GMM32747.1"/>
    </source>
</evidence>